<accession>A0A918J8R9</accession>
<dbReference type="Proteomes" id="UP000620224">
    <property type="component" value="Unassembled WGS sequence"/>
</dbReference>
<name>A0A918J8R9_9ACTN</name>
<evidence type="ECO:0000313" key="2">
    <source>
        <dbReference type="Proteomes" id="UP000620224"/>
    </source>
</evidence>
<organism evidence="1 2">
    <name type="scientific">Streptomyces lucensis JCM 4490</name>
    <dbReference type="NCBI Taxonomy" id="1306176"/>
    <lineage>
        <taxon>Bacteria</taxon>
        <taxon>Bacillati</taxon>
        <taxon>Actinomycetota</taxon>
        <taxon>Actinomycetes</taxon>
        <taxon>Kitasatosporales</taxon>
        <taxon>Streptomycetaceae</taxon>
        <taxon>Streptomyces</taxon>
    </lineage>
</organism>
<proteinExistence type="predicted"/>
<reference evidence="1" key="1">
    <citation type="journal article" date="2014" name="Int. J. Syst. Evol. Microbiol.">
        <title>Complete genome sequence of Corynebacterium casei LMG S-19264T (=DSM 44701T), isolated from a smear-ripened cheese.</title>
        <authorList>
            <consortium name="US DOE Joint Genome Institute (JGI-PGF)"/>
            <person name="Walter F."/>
            <person name="Albersmeier A."/>
            <person name="Kalinowski J."/>
            <person name="Ruckert C."/>
        </authorList>
    </citation>
    <scope>NUCLEOTIDE SEQUENCE</scope>
    <source>
        <strain evidence="1">JCM 4490</strain>
    </source>
</reference>
<dbReference type="RefSeq" id="WP_190016441.1">
    <property type="nucleotide sequence ID" value="NZ_BMUE01000007.1"/>
</dbReference>
<keyword evidence="2" id="KW-1185">Reference proteome</keyword>
<gene>
    <name evidence="1" type="ORF">GCM10010503_37150</name>
</gene>
<dbReference type="EMBL" id="BMUE01000007">
    <property type="protein sequence ID" value="GGW56548.1"/>
    <property type="molecule type" value="Genomic_DNA"/>
</dbReference>
<sequence length="85" mass="9527">MRTEPRLHLMVPDDFNDSDADSQVHPMARKMFFGSAMAEPFAEAAAWVAAHDVRIIDTAWENAPAGETFSCVLSVYFTFEDDGRD</sequence>
<dbReference type="AlphaFoldDB" id="A0A918J8R9"/>
<comment type="caution">
    <text evidence="1">The sequence shown here is derived from an EMBL/GenBank/DDBJ whole genome shotgun (WGS) entry which is preliminary data.</text>
</comment>
<evidence type="ECO:0000313" key="1">
    <source>
        <dbReference type="EMBL" id="GGW56548.1"/>
    </source>
</evidence>
<protein>
    <submittedName>
        <fullName evidence="1">Uncharacterized protein</fullName>
    </submittedName>
</protein>
<reference evidence="1" key="2">
    <citation type="submission" date="2020-09" db="EMBL/GenBank/DDBJ databases">
        <authorList>
            <person name="Sun Q."/>
            <person name="Ohkuma M."/>
        </authorList>
    </citation>
    <scope>NUCLEOTIDE SEQUENCE</scope>
    <source>
        <strain evidence="1">JCM 4490</strain>
    </source>
</reference>